<protein>
    <submittedName>
        <fullName evidence="6">Regulator of nonsense transcripts 1</fullName>
    </submittedName>
</protein>
<organism evidence="6 7">
    <name type="scientific">Mycena sanguinolenta</name>
    <dbReference type="NCBI Taxonomy" id="230812"/>
    <lineage>
        <taxon>Eukaryota</taxon>
        <taxon>Fungi</taxon>
        <taxon>Dikarya</taxon>
        <taxon>Basidiomycota</taxon>
        <taxon>Agaricomycotina</taxon>
        <taxon>Agaricomycetes</taxon>
        <taxon>Agaricomycetidae</taxon>
        <taxon>Agaricales</taxon>
        <taxon>Marasmiineae</taxon>
        <taxon>Mycenaceae</taxon>
        <taxon>Mycena</taxon>
    </lineage>
</organism>
<dbReference type="Gene3D" id="3.40.50.300">
    <property type="entry name" value="P-loop containing nucleotide triphosphate hydrolases"/>
    <property type="match status" value="2"/>
</dbReference>
<dbReference type="Pfam" id="PF13604">
    <property type="entry name" value="AAA_30"/>
    <property type="match status" value="1"/>
</dbReference>
<evidence type="ECO:0000313" key="7">
    <source>
        <dbReference type="Proteomes" id="UP000623467"/>
    </source>
</evidence>
<dbReference type="InterPro" id="IPR041679">
    <property type="entry name" value="DNA2/NAM7-like_C"/>
</dbReference>
<dbReference type="InterPro" id="IPR047187">
    <property type="entry name" value="SF1_C_Upf1"/>
</dbReference>
<keyword evidence="4" id="KW-0067">ATP-binding</keyword>
<evidence type="ECO:0000256" key="2">
    <source>
        <dbReference type="ARBA" id="ARBA00022801"/>
    </source>
</evidence>
<evidence type="ECO:0000256" key="4">
    <source>
        <dbReference type="ARBA" id="ARBA00022840"/>
    </source>
</evidence>
<gene>
    <name evidence="6" type="ORF">MSAN_00365300</name>
</gene>
<dbReference type="OrthoDB" id="6513042at2759"/>
<comment type="caution">
    <text evidence="6">The sequence shown here is derived from an EMBL/GenBank/DDBJ whole genome shotgun (WGS) entry which is preliminary data.</text>
</comment>
<proteinExistence type="predicted"/>
<dbReference type="SUPFAM" id="SSF52540">
    <property type="entry name" value="P-loop containing nucleoside triphosphate hydrolases"/>
    <property type="match status" value="1"/>
</dbReference>
<dbReference type="GO" id="GO:0016787">
    <property type="term" value="F:hydrolase activity"/>
    <property type="evidence" value="ECO:0007669"/>
    <property type="project" value="UniProtKB-KW"/>
</dbReference>
<dbReference type="Proteomes" id="UP000623467">
    <property type="component" value="Unassembled WGS sequence"/>
</dbReference>
<evidence type="ECO:0000259" key="5">
    <source>
        <dbReference type="Pfam" id="PF13087"/>
    </source>
</evidence>
<keyword evidence="7" id="KW-1185">Reference proteome</keyword>
<dbReference type="PANTHER" id="PTHR43788">
    <property type="entry name" value="DNA2/NAM7 HELICASE FAMILY MEMBER"/>
    <property type="match status" value="1"/>
</dbReference>
<dbReference type="CDD" id="cd18808">
    <property type="entry name" value="SF1_C_Upf1"/>
    <property type="match status" value="1"/>
</dbReference>
<accession>A0A8H6ZEH3</accession>
<feature type="domain" description="DNA2/NAM7 helicase-like C-terminal" evidence="5">
    <location>
        <begin position="475"/>
        <end position="639"/>
    </location>
</feature>
<keyword evidence="1" id="KW-0547">Nucleotide-binding</keyword>
<evidence type="ECO:0000256" key="3">
    <source>
        <dbReference type="ARBA" id="ARBA00022806"/>
    </source>
</evidence>
<dbReference type="InterPro" id="IPR050534">
    <property type="entry name" value="Coronavir_polyprotein_1ab"/>
</dbReference>
<dbReference type="GO" id="GO:0043139">
    <property type="term" value="F:5'-3' DNA helicase activity"/>
    <property type="evidence" value="ECO:0007669"/>
    <property type="project" value="TreeGrafter"/>
</dbReference>
<dbReference type="PANTHER" id="PTHR43788:SF8">
    <property type="entry name" value="DNA-BINDING PROTEIN SMUBP-2"/>
    <property type="match status" value="1"/>
</dbReference>
<keyword evidence="2" id="KW-0378">Hydrolase</keyword>
<dbReference type="InterPro" id="IPR027417">
    <property type="entry name" value="P-loop_NTPase"/>
</dbReference>
<evidence type="ECO:0000313" key="6">
    <source>
        <dbReference type="EMBL" id="KAF7374796.1"/>
    </source>
</evidence>
<reference evidence="6" key="1">
    <citation type="submission" date="2020-05" db="EMBL/GenBank/DDBJ databases">
        <title>Mycena genomes resolve the evolution of fungal bioluminescence.</title>
        <authorList>
            <person name="Tsai I.J."/>
        </authorList>
    </citation>
    <scope>NUCLEOTIDE SEQUENCE</scope>
    <source>
        <strain evidence="6">160909Yilan</strain>
    </source>
</reference>
<sequence>MDGVATSLCLDLGLRIGRAIDLLSAVQDFRESIAALLSVLGGQDGVNKSNLRSVFSHDEQATAPRAHLVLQAWAAWRAATLSSISQRLDAAPRIDTRPFSESRLRILSKLARDSRCITKLKPMRVENEVDSENFSCKGGQLNVVSTRFQTRVLTNSNQRIEVESTNGDKVSKFSGKAVLVEGRAAHIALTSSQANFGLAAEGKTETIRVTTVGREGPTRAEVQRANIVRETLQGRCDILAQPFFHALWLAGAGNDPWPKWTKTVSYSDVGLYFPQAKLNGSQRVAVRAILSNADEERVTLVQGPPGTGKTTVIAAAVSSILSSAYDVERTVWVVAQSNVAVKNIAEKLADVDCDFTLLVSKDFHYDWHEHLYEKIMDSVLRSDDLTENIDLIETRMLHSRVVLCTLSMLSNPRLPVITRLVPLQTLMIDEASQVEIGDFVPMLHRFSHSLQKMVFVGDDRQLPPHGANHVSSLQSVFEVTHLRQKAIFLDTQYRMPQQLGSFIGKHVYDDKLKTVHSNGAQCCWFVDVKGTEVAKGRSWINTEEANAAITEAREYYKHGKSYRIITPYDAQRALLESKLKAAKIPWENKVFCVDSFQGNEDDYVVLSVVRTEKIGFLAEVRRVNVMLSRCKRGMVICASRAFVEGAAKASLVGLLAAEIGDSAWD</sequence>
<evidence type="ECO:0000256" key="1">
    <source>
        <dbReference type="ARBA" id="ARBA00022741"/>
    </source>
</evidence>
<dbReference type="AlphaFoldDB" id="A0A8H6ZEH3"/>
<dbReference type="EMBL" id="JACAZH010000002">
    <property type="protein sequence ID" value="KAF7374796.1"/>
    <property type="molecule type" value="Genomic_DNA"/>
</dbReference>
<name>A0A8H6ZEH3_9AGAR</name>
<keyword evidence="3" id="KW-0347">Helicase</keyword>
<dbReference type="Pfam" id="PF13087">
    <property type="entry name" value="AAA_12"/>
    <property type="match status" value="1"/>
</dbReference>
<dbReference type="GO" id="GO:0005524">
    <property type="term" value="F:ATP binding"/>
    <property type="evidence" value="ECO:0007669"/>
    <property type="project" value="UniProtKB-KW"/>
</dbReference>